<keyword evidence="3" id="KW-1185">Reference proteome</keyword>
<evidence type="ECO:0000259" key="1">
    <source>
        <dbReference type="Pfam" id="PF01636"/>
    </source>
</evidence>
<dbReference type="Proteomes" id="UP000183047">
    <property type="component" value="Unassembled WGS sequence"/>
</dbReference>
<proteinExistence type="predicted"/>
<dbReference type="Gene3D" id="3.30.200.20">
    <property type="entry name" value="Phosphorylase Kinase, domain 1"/>
    <property type="match status" value="1"/>
</dbReference>
<dbReference type="SUPFAM" id="SSF56112">
    <property type="entry name" value="Protein kinase-like (PK-like)"/>
    <property type="match status" value="1"/>
</dbReference>
<evidence type="ECO:0000313" key="3">
    <source>
        <dbReference type="Proteomes" id="UP000183047"/>
    </source>
</evidence>
<name>A0A1G5BGV2_9FIRM</name>
<reference evidence="3" key="1">
    <citation type="submission" date="2016-10" db="EMBL/GenBank/DDBJ databases">
        <authorList>
            <person name="Varghese N."/>
            <person name="Submissions S."/>
        </authorList>
    </citation>
    <scope>NUCLEOTIDE SEQUENCE [LARGE SCALE GENOMIC DNA]</scope>
    <source>
        <strain evidence="3">XBD2006</strain>
    </source>
</reference>
<organism evidence="2 3">
    <name type="scientific">Butyrivibrio hungatei</name>
    <dbReference type="NCBI Taxonomy" id="185008"/>
    <lineage>
        <taxon>Bacteria</taxon>
        <taxon>Bacillati</taxon>
        <taxon>Bacillota</taxon>
        <taxon>Clostridia</taxon>
        <taxon>Lachnospirales</taxon>
        <taxon>Lachnospiraceae</taxon>
        <taxon>Butyrivibrio</taxon>
    </lineage>
</organism>
<dbReference type="Pfam" id="PF01636">
    <property type="entry name" value="APH"/>
    <property type="match status" value="1"/>
</dbReference>
<dbReference type="PANTHER" id="PTHR21064">
    <property type="entry name" value="AMINOGLYCOSIDE PHOSPHOTRANSFERASE DOMAIN-CONTAINING PROTEIN-RELATED"/>
    <property type="match status" value="1"/>
</dbReference>
<dbReference type="OrthoDB" id="526037at2"/>
<keyword evidence="2" id="KW-0418">Kinase</keyword>
<dbReference type="InterPro" id="IPR011009">
    <property type="entry name" value="Kinase-like_dom_sf"/>
</dbReference>
<dbReference type="Gene3D" id="3.90.1200.10">
    <property type="match status" value="1"/>
</dbReference>
<gene>
    <name evidence="2" type="ORF">SAMN02910451_00730</name>
</gene>
<dbReference type="InterPro" id="IPR002575">
    <property type="entry name" value="Aminoglycoside_PTrfase"/>
</dbReference>
<evidence type="ECO:0000313" key="2">
    <source>
        <dbReference type="EMBL" id="SCX89351.1"/>
    </source>
</evidence>
<keyword evidence="2" id="KW-0808">Transferase</keyword>
<dbReference type="EMBL" id="FMUR01000004">
    <property type="protein sequence ID" value="SCX89351.1"/>
    <property type="molecule type" value="Genomic_DNA"/>
</dbReference>
<feature type="domain" description="Aminoglycoside phosphotransferase" evidence="1">
    <location>
        <begin position="19"/>
        <end position="230"/>
    </location>
</feature>
<dbReference type="GO" id="GO:0016301">
    <property type="term" value="F:kinase activity"/>
    <property type="evidence" value="ECO:0007669"/>
    <property type="project" value="UniProtKB-KW"/>
</dbReference>
<sequence>MPMITDICKKYLTENIINVSAIPGGNINDTYLVETAAGRYVLQRMQEGMSLSALEYNYNLYSDVFDREKILYPKWMKQQNGSYFFTDLSDEERRSFRMYKYLEGDILSTPLSEGQCYQCGYGLGKLHSVLKTLPAGPRAIYPHLHDISYYYKQYREAPDNIRDHEIEEIIKKTMPEMLSTEHSFISVIHGDAKLSNMLFKDGKVIGFLDLDTVMTGSVPEEIADCIRSCCLSDNSLNKSAASKLIQGYLDASGEDKDIAELIPFSFKKICFELALRYYTDAISGNNHFKEHYPGYRLNRAKELLRLFMQFSF</sequence>
<dbReference type="AlphaFoldDB" id="A0A1G5BGV2"/>
<dbReference type="InterPro" id="IPR050249">
    <property type="entry name" value="Pseudomonas-type_ThrB"/>
</dbReference>
<accession>A0A1G5BGV2</accession>
<protein>
    <submittedName>
        <fullName evidence="2">Ser/Thr protein kinase RdoA involved in Cpx stress response, MazF antagonist</fullName>
    </submittedName>
</protein>